<dbReference type="Proteomes" id="UP000501926">
    <property type="component" value="Chromosome"/>
</dbReference>
<dbReference type="EMBL" id="CP049055">
    <property type="protein sequence ID" value="QII10184.1"/>
    <property type="molecule type" value="Genomic_DNA"/>
</dbReference>
<evidence type="ECO:0000313" key="1">
    <source>
        <dbReference type="EMBL" id="CAJ72440.1"/>
    </source>
</evidence>
<protein>
    <submittedName>
        <fullName evidence="1">Uncharacterized protein</fullName>
    </submittedName>
</protein>
<dbReference type="AlphaFoldDB" id="Q1PZC5"/>
<dbReference type="EMBL" id="CT573072">
    <property type="protein sequence ID" value="CAJ72440.1"/>
    <property type="molecule type" value="Genomic_DNA"/>
</dbReference>
<organism evidence="1">
    <name type="scientific">Kuenenia stuttgartiensis</name>
    <dbReference type="NCBI Taxonomy" id="174633"/>
    <lineage>
        <taxon>Bacteria</taxon>
        <taxon>Pseudomonadati</taxon>
        <taxon>Planctomycetota</taxon>
        <taxon>Candidatus Brocadiia</taxon>
        <taxon>Candidatus Brocadiales</taxon>
        <taxon>Candidatus Brocadiaceae</taxon>
        <taxon>Candidatus Kuenenia</taxon>
    </lineage>
</organism>
<reference evidence="2 3" key="3">
    <citation type="submission" date="2020-02" db="EMBL/GenBank/DDBJ databases">
        <title>Newly sequenced genome of strain CSTR1 showed variability in Candidatus Kuenenia stuttgartiensis genomes.</title>
        <authorList>
            <person name="Ding C."/>
            <person name="Adrian L."/>
        </authorList>
    </citation>
    <scope>NUCLEOTIDE SEQUENCE [LARGE SCALE GENOMIC DNA]</scope>
    <source>
        <strain evidence="2 3">CSTR1</strain>
    </source>
</reference>
<accession>Q1PZC5</accession>
<evidence type="ECO:0000313" key="2">
    <source>
        <dbReference type="EMBL" id="QII10184.1"/>
    </source>
</evidence>
<reference evidence="1" key="1">
    <citation type="journal article" date="2006" name="Nature">
        <title>Deciphering the evolution and metabolism of an anammox bacterium from a community genome.</title>
        <authorList>
            <person name="Strous M."/>
            <person name="Pelletier E."/>
            <person name="Mangenot S."/>
            <person name="Rattei T."/>
            <person name="Lehner A."/>
            <person name="Taylor M.W."/>
            <person name="Horn M."/>
            <person name="Daims H."/>
            <person name="Bartol-Mavel D."/>
            <person name="Wincker P."/>
            <person name="Barbe V."/>
            <person name="Fonknechten N."/>
            <person name="Vallenet D."/>
            <person name="Segurens B."/>
            <person name="Schenowitz-Truong C."/>
            <person name="Medigue C."/>
            <person name="Collingro A."/>
            <person name="Snel B."/>
            <person name="Dutilh B.E."/>
            <person name="OpDenCamp H.J.M."/>
            <person name="vanDerDrift C."/>
            <person name="Cirpus I."/>
            <person name="vanDePas-Schoonen K.T."/>
            <person name="Harhangi H.R."/>
            <person name="vanNiftrik L."/>
            <person name="Schmid M."/>
            <person name="Keltjens J."/>
            <person name="vanDeVossenberg J."/>
            <person name="Kartal B."/>
            <person name="Meier H."/>
            <person name="Frishman D."/>
            <person name="Huynen M.A."/>
            <person name="Mewes H."/>
            <person name="Weissenbach J."/>
            <person name="Jetten M.S.M."/>
            <person name="Wagner M."/>
            <person name="LePaslier D."/>
        </authorList>
    </citation>
    <scope>NUCLEOTIDE SEQUENCE</scope>
</reference>
<gene>
    <name evidence="2" type="ORF">KsCSTR_08050</name>
    <name evidence="1" type="ORF">kustd1695</name>
</gene>
<sequence>MRVFNLLIICCALSLFSQNPGKDSLFSSSISSFSLLTTSKRVLYVNETFTKVREIFSDIFGHFFPVSLFKKL</sequence>
<evidence type="ECO:0000313" key="3">
    <source>
        <dbReference type="Proteomes" id="UP000501926"/>
    </source>
</evidence>
<proteinExistence type="predicted"/>
<name>Q1PZC5_KUEST</name>
<reference evidence="1" key="2">
    <citation type="submission" date="2006-01" db="EMBL/GenBank/DDBJ databases">
        <authorList>
            <person name="Genoscope"/>
        </authorList>
    </citation>
    <scope>NUCLEOTIDE SEQUENCE</scope>
</reference>